<dbReference type="VEuPathDB" id="CryptoDB:CMU_018750"/>
<keyword evidence="3" id="KW-1185">Reference proteome</keyword>
<keyword evidence="1" id="KW-0812">Transmembrane</keyword>
<name>B6ADB4_CRYMR</name>
<dbReference type="OrthoDB" id="337106at2759"/>
<dbReference type="AlphaFoldDB" id="B6ADB4"/>
<evidence type="ECO:0008006" key="4">
    <source>
        <dbReference type="Google" id="ProtNLM"/>
    </source>
</evidence>
<dbReference type="EMBL" id="DS989728">
    <property type="protein sequence ID" value="EEA06118.1"/>
    <property type="molecule type" value="Genomic_DNA"/>
</dbReference>
<dbReference type="OMA" id="CISFEAY"/>
<organism evidence="2 3">
    <name type="scientific">Cryptosporidium muris (strain RN66)</name>
    <dbReference type="NCBI Taxonomy" id="441375"/>
    <lineage>
        <taxon>Eukaryota</taxon>
        <taxon>Sar</taxon>
        <taxon>Alveolata</taxon>
        <taxon>Apicomplexa</taxon>
        <taxon>Conoidasida</taxon>
        <taxon>Coccidia</taxon>
        <taxon>Eucoccidiorida</taxon>
        <taxon>Eimeriorina</taxon>
        <taxon>Cryptosporidiidae</taxon>
        <taxon>Cryptosporidium</taxon>
    </lineage>
</organism>
<evidence type="ECO:0000256" key="1">
    <source>
        <dbReference type="SAM" id="Phobius"/>
    </source>
</evidence>
<evidence type="ECO:0000313" key="2">
    <source>
        <dbReference type="EMBL" id="EEA06118.1"/>
    </source>
</evidence>
<protein>
    <recommendedName>
        <fullName evidence="4">Protein kinase domain-containing protein</fullName>
    </recommendedName>
</protein>
<dbReference type="Proteomes" id="UP000001460">
    <property type="component" value="Unassembled WGS sequence"/>
</dbReference>
<sequence>MCFYYVKNKLSSIVILVFFHIIELNTIFIEGRENLELSPLYILNQWSTYPSRSVAPKGIFPLTSIDPINGTLFDAQSFKKLVDITKISEKNSTDNDKLPLIAPVELFCAHLHPIFNCLMRRYSQKYSSVSNNLAIFNDDNLSWYIFKGAHAKVAPGYIITPPINDLNSNTYTHLRNDLRTNIKFDSIIDPSIQTILSLIVNSDKNLVFDENSEFYKTFRPKNTSIRNIGIYFHGNGRYSSGWLLPGTVVYAAVKGLVRQPSVFENLWVREREFSLQLSSSEAWYVNGKHVHFSLGVFSLYILNVIDNEGPNNSRTPKYTLSASPLIPDIKNRSNFISDFLIMEYASGLHLHEVRKRIKSSTAVMYYNMTDDWHGWFNNALFLLYTWLSLISAFSMTGRFLYMHCDLHDNNIIVRSISNQVPSRILFTEMRRLITLDSINIIDFMFSWIPQERGQRNSPGPCSTQFKGCIADTESLNALLVGYMFELNIYPFEPTPIQTSKYREVHMKSIQLVETLSNIPEWRRISNYYVGGAIEWYKQWRRYGADVTDVSTYSLNEEFEGIMKVCDYLQDVLRSNNISQKEPCISFEAYLRGYSMFSYRMMRVGMCIRKNITSISKNSTIGLKSSHNLRLSTKASISFWDTSRLTLFIYWNIATSNLKTCLPPDFINKEFYSFYLTSGEIITLYPYHCELIINCLNDDNKILENKFNNLKDVSENIQGFNYIYESPEDTLLLIYNNFMSQKSDETLERQSKKVLSRGSLKNINLETIKKLNGSLGRIINTSKTFNDTLKTFEVEEFLLDRWIHKLYYGMDFSLSFLLVGLRFLFRVEPTITGQKNLGLQFLTSLTKVSRILSEYEQDDTKNGEILYDKSEEQIYEICMLFINIYTEISFDINDEKNSKEECRNRNIVSPKYKKHPDYPALYQYIRQKFYDDDGEEKVHFPKHVECQDKGMKTKNKDFIKQGLCDQLIKPLGFINIPIYN</sequence>
<dbReference type="RefSeq" id="XP_002140467.1">
    <property type="nucleotide sequence ID" value="XM_002140431.1"/>
</dbReference>
<feature type="transmembrane region" description="Helical" evidence="1">
    <location>
        <begin position="381"/>
        <end position="401"/>
    </location>
</feature>
<keyword evidence="1" id="KW-1133">Transmembrane helix</keyword>
<proteinExistence type="predicted"/>
<reference evidence="2" key="1">
    <citation type="submission" date="2008-06" db="EMBL/GenBank/DDBJ databases">
        <authorList>
            <person name="Lorenzi H."/>
            <person name="Inman J."/>
            <person name="Miller J."/>
            <person name="Schobel S."/>
            <person name="Amedeo P."/>
            <person name="Caler E.V."/>
            <person name="da Silva J."/>
        </authorList>
    </citation>
    <scope>NUCLEOTIDE SEQUENCE [LARGE SCALE GENOMIC DNA]</scope>
    <source>
        <strain evidence="2">RN66</strain>
    </source>
</reference>
<evidence type="ECO:0000313" key="3">
    <source>
        <dbReference type="Proteomes" id="UP000001460"/>
    </source>
</evidence>
<dbReference type="GeneID" id="6995320"/>
<accession>B6ADB4</accession>
<keyword evidence="1" id="KW-0472">Membrane</keyword>
<gene>
    <name evidence="2" type="ORF">CMU_018750</name>
</gene>